<name>A0ABR9VXH6_9MICO</name>
<dbReference type="InterPro" id="IPR008984">
    <property type="entry name" value="SMAD_FHA_dom_sf"/>
</dbReference>
<dbReference type="SUPFAM" id="SSF49879">
    <property type="entry name" value="SMAD/FHA domain"/>
    <property type="match status" value="1"/>
</dbReference>
<evidence type="ECO:0000313" key="2">
    <source>
        <dbReference type="Proteomes" id="UP000644727"/>
    </source>
</evidence>
<dbReference type="EMBL" id="JADEYR010000001">
    <property type="protein sequence ID" value="MBE9402879.1"/>
    <property type="molecule type" value="Genomic_DNA"/>
</dbReference>
<organism evidence="1 2">
    <name type="scientific">Brachybacterium epidermidis</name>
    <dbReference type="NCBI Taxonomy" id="2781983"/>
    <lineage>
        <taxon>Bacteria</taxon>
        <taxon>Bacillati</taxon>
        <taxon>Actinomycetota</taxon>
        <taxon>Actinomycetes</taxon>
        <taxon>Micrococcales</taxon>
        <taxon>Dermabacteraceae</taxon>
        <taxon>Brachybacterium</taxon>
    </lineage>
</organism>
<evidence type="ECO:0000313" key="1">
    <source>
        <dbReference type="EMBL" id="MBE9402879.1"/>
    </source>
</evidence>
<keyword evidence="2" id="KW-1185">Reference proteome</keyword>
<gene>
    <name evidence="1" type="ORF">IOE58_01220</name>
</gene>
<comment type="caution">
    <text evidence="1">The sequence shown here is derived from an EMBL/GenBank/DDBJ whole genome shotgun (WGS) entry which is preliminary data.</text>
</comment>
<sequence>MAGRTKNEGGRTVTSTISVEFCGEWFRVAEGEELTIGRDADLNVDDDNPYLHRRFLSIVQVETMWWLVNIGSRLSATITDGTGTMQAWLAPGARIPLVFDVTKVVFTAGPTTYDLEIHADSPQFERSPSLDDPVGETTVGSVQLTASQKLLILALAEPMLTRESSGMSAVPTSAQAAERLGWPLTKFNRKLDNVCDKLDRMGVRGLRGGPGKLASNRRARLVEHSVFSRLVSSEDLPLLDQAHDVDED</sequence>
<proteinExistence type="predicted"/>
<accession>A0ABR9VXH6</accession>
<protein>
    <recommendedName>
        <fullName evidence="3">FHA domain-containing protein</fullName>
    </recommendedName>
</protein>
<dbReference type="Proteomes" id="UP000644727">
    <property type="component" value="Unassembled WGS sequence"/>
</dbReference>
<evidence type="ECO:0008006" key="3">
    <source>
        <dbReference type="Google" id="ProtNLM"/>
    </source>
</evidence>
<reference evidence="1 2" key="1">
    <citation type="submission" date="2020-10" db="EMBL/GenBank/DDBJ databases">
        <title>Draft genome and description of Brachybacterium epidermidis sp nov.</title>
        <authorList>
            <person name="Boxberger M."/>
            <person name="La Scola B."/>
        </authorList>
    </citation>
    <scope>NUCLEOTIDE SEQUENCE [LARGE SCALE GENOMIC DNA]</scope>
    <source>
        <strain evidence="1 2">Marseille-Q2903</strain>
    </source>
</reference>